<evidence type="ECO:0000313" key="2">
    <source>
        <dbReference type="EMBL" id="UUX51630.1"/>
    </source>
</evidence>
<reference evidence="2" key="1">
    <citation type="submission" date="2022-08" db="EMBL/GenBank/DDBJ databases">
        <title>Nisaea acidiphila sp. nov., isolated from a marine algal debris and emended description of the genus Nisaea Urios et al. 2008.</title>
        <authorList>
            <person name="Kwon K."/>
        </authorList>
    </citation>
    <scope>NUCLEOTIDE SEQUENCE</scope>
    <source>
        <strain evidence="2">MEBiC11861</strain>
    </source>
</reference>
<dbReference type="EMBL" id="CP102480">
    <property type="protein sequence ID" value="UUX51630.1"/>
    <property type="molecule type" value="Genomic_DNA"/>
</dbReference>
<evidence type="ECO:0000313" key="3">
    <source>
        <dbReference type="Proteomes" id="UP001060336"/>
    </source>
</evidence>
<feature type="region of interest" description="Disordered" evidence="1">
    <location>
        <begin position="44"/>
        <end position="65"/>
    </location>
</feature>
<feature type="compositionally biased region" description="Low complexity" evidence="1">
    <location>
        <begin position="44"/>
        <end position="54"/>
    </location>
</feature>
<name>A0A9J7AWX8_9PROT</name>
<gene>
    <name evidence="2" type="ORF">NUH88_08000</name>
</gene>
<dbReference type="Proteomes" id="UP001060336">
    <property type="component" value="Chromosome"/>
</dbReference>
<evidence type="ECO:0000256" key="1">
    <source>
        <dbReference type="SAM" id="MobiDB-lite"/>
    </source>
</evidence>
<organism evidence="2 3">
    <name type="scientific">Nisaea acidiphila</name>
    <dbReference type="NCBI Taxonomy" id="1862145"/>
    <lineage>
        <taxon>Bacteria</taxon>
        <taxon>Pseudomonadati</taxon>
        <taxon>Pseudomonadota</taxon>
        <taxon>Alphaproteobacteria</taxon>
        <taxon>Rhodospirillales</taxon>
        <taxon>Thalassobaculaceae</taxon>
        <taxon>Nisaea</taxon>
    </lineage>
</organism>
<sequence>MRTVDVNLKFEAAESLLEVVRGAKIPEEMRDYLARALENAIREAAAPEGGESAPRYVGEHGEDDV</sequence>
<dbReference type="KEGG" id="naci:NUH88_08000"/>
<accession>A0A9J7AWX8</accession>
<dbReference type="AlphaFoldDB" id="A0A9J7AWX8"/>
<keyword evidence="3" id="KW-1185">Reference proteome</keyword>
<protein>
    <submittedName>
        <fullName evidence="2">Uncharacterized protein</fullName>
    </submittedName>
</protein>
<proteinExistence type="predicted"/>
<dbReference type="RefSeq" id="WP_257771248.1">
    <property type="nucleotide sequence ID" value="NZ_CP102480.1"/>
</dbReference>